<dbReference type="InterPro" id="IPR053384">
    <property type="entry name" value="SAM-dep_methyltransferase"/>
</dbReference>
<dbReference type="Gene3D" id="3.40.50.150">
    <property type="entry name" value="Vaccinia Virus protein VP39"/>
    <property type="match status" value="1"/>
</dbReference>
<keyword evidence="2" id="KW-0489">Methyltransferase</keyword>
<dbReference type="InterPro" id="IPR029063">
    <property type="entry name" value="SAM-dependent_MTases_sf"/>
</dbReference>
<dbReference type="PANTHER" id="PTHR10867:SF32">
    <property type="entry name" value="NICOTINAMIDE N-METHYLTRANSFERASE"/>
    <property type="match status" value="1"/>
</dbReference>
<dbReference type="Proteomes" id="UP001152803">
    <property type="component" value="Unassembled WGS sequence"/>
</dbReference>
<dbReference type="EMBL" id="JAFJMO010000016">
    <property type="protein sequence ID" value="KAJ8253656.1"/>
    <property type="molecule type" value="Genomic_DNA"/>
</dbReference>
<dbReference type="Pfam" id="PF01234">
    <property type="entry name" value="NNMT_PNMT_TEMT"/>
    <property type="match status" value="1"/>
</dbReference>
<name>A0A9Q1HPZ1_CONCO</name>
<evidence type="ECO:0000313" key="6">
    <source>
        <dbReference type="EMBL" id="KAJ8253656.1"/>
    </source>
</evidence>
<comment type="caution">
    <text evidence="6">The sequence shown here is derived from an EMBL/GenBank/DDBJ whole genome shotgun (WGS) entry which is preliminary data.</text>
</comment>
<accession>A0A9Q1HPZ1</accession>
<feature type="binding site" evidence="5">
    <location>
        <begin position="143"/>
        <end position="144"/>
    </location>
    <ligand>
        <name>S-adenosyl-L-methionine</name>
        <dbReference type="ChEBI" id="CHEBI:59789"/>
    </ligand>
</feature>
<reference evidence="6" key="1">
    <citation type="journal article" date="2023" name="Science">
        <title>Genome structures resolve the early diversification of teleost fishes.</title>
        <authorList>
            <person name="Parey E."/>
            <person name="Louis A."/>
            <person name="Montfort J."/>
            <person name="Bouchez O."/>
            <person name="Roques C."/>
            <person name="Iampietro C."/>
            <person name="Lluch J."/>
            <person name="Castinel A."/>
            <person name="Donnadieu C."/>
            <person name="Desvignes T."/>
            <person name="Floi Bucao C."/>
            <person name="Jouanno E."/>
            <person name="Wen M."/>
            <person name="Mejri S."/>
            <person name="Dirks R."/>
            <person name="Jansen H."/>
            <person name="Henkel C."/>
            <person name="Chen W.J."/>
            <person name="Zahm M."/>
            <person name="Cabau C."/>
            <person name="Klopp C."/>
            <person name="Thompson A.W."/>
            <person name="Robinson-Rechavi M."/>
            <person name="Braasch I."/>
            <person name="Lecointre G."/>
            <person name="Bobe J."/>
            <person name="Postlethwait J.H."/>
            <person name="Berthelot C."/>
            <person name="Roest Crollius H."/>
            <person name="Guiguen Y."/>
        </authorList>
    </citation>
    <scope>NUCLEOTIDE SEQUENCE</scope>
    <source>
        <strain evidence="6">Concon-B</strain>
    </source>
</reference>
<gene>
    <name evidence="6" type="ORF">COCON_G00202680</name>
</gene>
<keyword evidence="7" id="KW-1185">Reference proteome</keyword>
<evidence type="ECO:0000256" key="2">
    <source>
        <dbReference type="ARBA" id="ARBA00022603"/>
    </source>
</evidence>
<dbReference type="GO" id="GO:0008757">
    <property type="term" value="F:S-adenosylmethionine-dependent methyltransferase activity"/>
    <property type="evidence" value="ECO:0007669"/>
    <property type="project" value="UniProtKB-ARBA"/>
</dbReference>
<dbReference type="GO" id="GO:0005829">
    <property type="term" value="C:cytosol"/>
    <property type="evidence" value="ECO:0007669"/>
    <property type="project" value="TreeGrafter"/>
</dbReference>
<protein>
    <recommendedName>
        <fullName evidence="8">Nicotinamide N-methyltransferase</fullName>
    </recommendedName>
</protein>
<sequence>MSDSNGVPFTDGKFYEKNFDSKEYLKSFDVYPSSYEGFLPFMLRHLHNTFSSGNLEGKRLIDIGSGPTIYAIISASRCFEEIVLSDIADGNRREIEKWLKNEKGCFNWRPIIQFVCELEGRSRSPEEVERRLRKIVKQVLRCDVLLENPFHPLKVEPVDCVLSSLCLEAACKDQGTYRRVLRSIAALLNPGGVLVLLGVLDQSYYREGKQTFSTLALSQSAIEEMLTDQGFTVKQVETLPATEKQKKSCDGNAFFYLFAQKK</sequence>
<dbReference type="GO" id="GO:0032259">
    <property type="term" value="P:methylation"/>
    <property type="evidence" value="ECO:0007669"/>
    <property type="project" value="UniProtKB-KW"/>
</dbReference>
<dbReference type="InterPro" id="IPR000940">
    <property type="entry name" value="NNMT_TEMT_trans"/>
</dbReference>
<dbReference type="PROSITE" id="PS51681">
    <property type="entry name" value="SAM_MT_NNMT_PNMT_TEMT"/>
    <property type="match status" value="1"/>
</dbReference>
<dbReference type="AlphaFoldDB" id="A0A9Q1HPZ1"/>
<evidence type="ECO:0000256" key="5">
    <source>
        <dbReference type="PIRSR" id="PIRSR000384-1"/>
    </source>
</evidence>
<evidence type="ECO:0000256" key="3">
    <source>
        <dbReference type="ARBA" id="ARBA00022679"/>
    </source>
</evidence>
<feature type="binding site" evidence="5">
    <location>
        <position position="70"/>
    </location>
    <ligand>
        <name>S-adenosyl-L-methionine</name>
        <dbReference type="ChEBI" id="CHEBI:59789"/>
    </ligand>
</feature>
<organism evidence="6 7">
    <name type="scientific">Conger conger</name>
    <name type="common">Conger eel</name>
    <name type="synonym">Muraena conger</name>
    <dbReference type="NCBI Taxonomy" id="82655"/>
    <lineage>
        <taxon>Eukaryota</taxon>
        <taxon>Metazoa</taxon>
        <taxon>Chordata</taxon>
        <taxon>Craniata</taxon>
        <taxon>Vertebrata</taxon>
        <taxon>Euteleostomi</taxon>
        <taxon>Actinopterygii</taxon>
        <taxon>Neopterygii</taxon>
        <taxon>Teleostei</taxon>
        <taxon>Anguilliformes</taxon>
        <taxon>Congridae</taxon>
        <taxon>Conger</taxon>
    </lineage>
</organism>
<dbReference type="PIRSF" id="PIRSF000384">
    <property type="entry name" value="PNMTase"/>
    <property type="match status" value="1"/>
</dbReference>
<proteinExistence type="inferred from homology"/>
<feature type="binding site" evidence="5">
    <location>
        <position position="91"/>
    </location>
    <ligand>
        <name>S-adenosyl-L-methionine</name>
        <dbReference type="ChEBI" id="CHEBI:59789"/>
    </ligand>
</feature>
<dbReference type="OrthoDB" id="10050085at2759"/>
<evidence type="ECO:0000256" key="4">
    <source>
        <dbReference type="ARBA" id="ARBA00022691"/>
    </source>
</evidence>
<evidence type="ECO:0008006" key="8">
    <source>
        <dbReference type="Google" id="ProtNLM"/>
    </source>
</evidence>
<feature type="binding site" evidence="5">
    <location>
        <position position="86"/>
    </location>
    <ligand>
        <name>S-adenosyl-L-methionine</name>
        <dbReference type="ChEBI" id="CHEBI:59789"/>
    </ligand>
</feature>
<evidence type="ECO:0000313" key="7">
    <source>
        <dbReference type="Proteomes" id="UP001152803"/>
    </source>
</evidence>
<dbReference type="PANTHER" id="PTHR10867">
    <property type="entry name" value="NNMT/PNMT/TEMT FAMILY MEMBER"/>
    <property type="match status" value="1"/>
</dbReference>
<dbReference type="NCBIfam" id="NF041360">
    <property type="entry name" value="GntF_guanitoxin"/>
    <property type="match status" value="1"/>
</dbReference>
<feature type="binding site" evidence="5">
    <location>
        <position position="24"/>
    </location>
    <ligand>
        <name>S-adenosyl-L-methionine</name>
        <dbReference type="ChEBI" id="CHEBI:59789"/>
    </ligand>
</feature>
<keyword evidence="3" id="KW-0808">Transferase</keyword>
<dbReference type="FunFam" id="3.40.50.150:FF:000065">
    <property type="entry name" value="Phenylethanolamine N-methyltransferase"/>
    <property type="match status" value="1"/>
</dbReference>
<dbReference type="SUPFAM" id="SSF53335">
    <property type="entry name" value="S-adenosyl-L-methionine-dependent methyltransferases"/>
    <property type="match status" value="1"/>
</dbReference>
<feature type="binding site" evidence="5">
    <location>
        <begin position="64"/>
        <end position="65"/>
    </location>
    <ligand>
        <name>S-adenosyl-L-methionine</name>
        <dbReference type="ChEBI" id="CHEBI:59789"/>
    </ligand>
</feature>
<dbReference type="GO" id="GO:0008170">
    <property type="term" value="F:N-methyltransferase activity"/>
    <property type="evidence" value="ECO:0007669"/>
    <property type="project" value="TreeGrafter"/>
</dbReference>
<comment type="similarity">
    <text evidence="1">Belongs to the class I-like SAM-binding methyltransferase superfamily. NNMT/PNMT/TEMT family.</text>
</comment>
<feature type="binding site" evidence="5">
    <location>
        <position position="31"/>
    </location>
    <ligand>
        <name>S-adenosyl-L-methionine</name>
        <dbReference type="ChEBI" id="CHEBI:59789"/>
    </ligand>
</feature>
<evidence type="ECO:0000256" key="1">
    <source>
        <dbReference type="ARBA" id="ARBA00007996"/>
    </source>
</evidence>
<keyword evidence="4 5" id="KW-0949">S-adenosyl-L-methionine</keyword>
<dbReference type="CDD" id="cd02440">
    <property type="entry name" value="AdoMet_MTases"/>
    <property type="match status" value="1"/>
</dbReference>